<evidence type="ECO:0000313" key="2">
    <source>
        <dbReference type="EMBL" id="KAF0714560.1"/>
    </source>
</evidence>
<dbReference type="InterPro" id="IPR000719">
    <property type="entry name" value="Prot_kinase_dom"/>
</dbReference>
<dbReference type="Gene3D" id="1.10.510.10">
    <property type="entry name" value="Transferase(Phosphotransferase) domain 1"/>
    <property type="match status" value="1"/>
</dbReference>
<protein>
    <recommendedName>
        <fullName evidence="1">Protein kinase domain-containing protein</fullName>
    </recommendedName>
</protein>
<dbReference type="InterPro" id="IPR011009">
    <property type="entry name" value="Kinase-like_dom_sf"/>
</dbReference>
<dbReference type="OrthoDB" id="193416at2759"/>
<dbReference type="GO" id="GO:0004674">
    <property type="term" value="F:protein serine/threonine kinase activity"/>
    <property type="evidence" value="ECO:0007669"/>
    <property type="project" value="TreeGrafter"/>
</dbReference>
<dbReference type="SMART" id="SM00220">
    <property type="entry name" value="S_TKc"/>
    <property type="match status" value="1"/>
</dbReference>
<dbReference type="PANTHER" id="PTHR44329">
    <property type="entry name" value="SERINE/THREONINE-PROTEIN KINASE TNNI3K-RELATED"/>
    <property type="match status" value="1"/>
</dbReference>
<dbReference type="InterPro" id="IPR008271">
    <property type="entry name" value="Ser/Thr_kinase_AS"/>
</dbReference>
<comment type="caution">
    <text evidence="2">The sequence shown here is derived from an EMBL/GenBank/DDBJ whole genome shotgun (WGS) entry which is preliminary data.</text>
</comment>
<evidence type="ECO:0000259" key="1">
    <source>
        <dbReference type="PROSITE" id="PS50011"/>
    </source>
</evidence>
<dbReference type="Pfam" id="PF00069">
    <property type="entry name" value="Pkinase"/>
    <property type="match status" value="1"/>
</dbReference>
<reference evidence="2" key="1">
    <citation type="submission" date="2019-06" db="EMBL/GenBank/DDBJ databases">
        <title>Genomics analysis of Aphanomyces spp. identifies a new class of oomycete effector associated with host adaptation.</title>
        <authorList>
            <person name="Gaulin E."/>
        </authorList>
    </citation>
    <scope>NUCLEOTIDE SEQUENCE</scope>
    <source>
        <strain evidence="2">CBS 578.67</strain>
    </source>
</reference>
<dbReference type="GO" id="GO:0005524">
    <property type="term" value="F:ATP binding"/>
    <property type="evidence" value="ECO:0007669"/>
    <property type="project" value="InterPro"/>
</dbReference>
<dbReference type="PROSITE" id="PS00108">
    <property type="entry name" value="PROTEIN_KINASE_ST"/>
    <property type="match status" value="1"/>
</dbReference>
<proteinExistence type="predicted"/>
<dbReference type="PROSITE" id="PS50011">
    <property type="entry name" value="PROTEIN_KINASE_DOM"/>
    <property type="match status" value="1"/>
</dbReference>
<feature type="non-terminal residue" evidence="2">
    <location>
        <position position="1"/>
    </location>
</feature>
<gene>
    <name evidence="2" type="ORF">As57867_003801</name>
</gene>
<dbReference type="SUPFAM" id="SSF56112">
    <property type="entry name" value="Protein kinase-like (PK-like)"/>
    <property type="match status" value="1"/>
</dbReference>
<dbReference type="InterPro" id="IPR051681">
    <property type="entry name" value="Ser/Thr_Kinases-Pseudokinases"/>
</dbReference>
<name>A0A6A4ZNX4_9STRA</name>
<feature type="domain" description="Protein kinase" evidence="1">
    <location>
        <begin position="1"/>
        <end position="144"/>
    </location>
</feature>
<accession>A0A6A4ZNX4</accession>
<sequence length="160" mass="17773">PIIHRDIKAKNVLLNETCEAKVTDFGTSRERVSDYTMTSEIGTMPWVAPEVLKGVRYSEKADIYSLGVLICELDTAQVPYANLVGTQGGDMQVTKAKIMMMVVAGDLRPVLTQSCPDIIYEITRRCVAYEPSDRPSAKELQMWLGEIHGLPPTLSKGLVW</sequence>
<dbReference type="AlphaFoldDB" id="A0A6A4ZNX4"/>
<dbReference type="EMBL" id="VJMH01000755">
    <property type="protein sequence ID" value="KAF0714560.1"/>
    <property type="molecule type" value="Genomic_DNA"/>
</dbReference>
<organism evidence="2">
    <name type="scientific">Aphanomyces stellatus</name>
    <dbReference type="NCBI Taxonomy" id="120398"/>
    <lineage>
        <taxon>Eukaryota</taxon>
        <taxon>Sar</taxon>
        <taxon>Stramenopiles</taxon>
        <taxon>Oomycota</taxon>
        <taxon>Saprolegniomycetes</taxon>
        <taxon>Saprolegniales</taxon>
        <taxon>Verrucalvaceae</taxon>
        <taxon>Aphanomyces</taxon>
    </lineage>
</organism>
<dbReference type="PANTHER" id="PTHR44329:SF214">
    <property type="entry name" value="PROTEIN KINASE DOMAIN-CONTAINING PROTEIN"/>
    <property type="match status" value="1"/>
</dbReference>